<reference evidence="1" key="1">
    <citation type="submission" date="2014-09" db="EMBL/GenBank/DDBJ databases">
        <authorList>
            <person name="Magalhaes I.L.F."/>
            <person name="Oliveira U."/>
            <person name="Santos F.R."/>
            <person name="Vidigal T.H.D.A."/>
            <person name="Brescovit A.D."/>
            <person name="Santos A.J."/>
        </authorList>
    </citation>
    <scope>NUCLEOTIDE SEQUENCE</scope>
    <source>
        <tissue evidence="1">Shoot tissue taken approximately 20 cm above the soil surface</tissue>
    </source>
</reference>
<dbReference type="AlphaFoldDB" id="A0A0A9FMI1"/>
<sequence length="55" mass="6346">MRPPRLRLDGGLVYAHPRRWHAFRCHALRCCALRSRDPLLSPLVLLPPPLRALLP</sequence>
<protein>
    <submittedName>
        <fullName evidence="1">Uncharacterized protein</fullName>
    </submittedName>
</protein>
<reference evidence="1" key="2">
    <citation type="journal article" date="2015" name="Data Brief">
        <title>Shoot transcriptome of the giant reed, Arundo donax.</title>
        <authorList>
            <person name="Barrero R.A."/>
            <person name="Guerrero F.D."/>
            <person name="Moolhuijzen P."/>
            <person name="Goolsby J.A."/>
            <person name="Tidwell J."/>
            <person name="Bellgard S.E."/>
            <person name="Bellgard M.I."/>
        </authorList>
    </citation>
    <scope>NUCLEOTIDE SEQUENCE</scope>
    <source>
        <tissue evidence="1">Shoot tissue taken approximately 20 cm above the soil surface</tissue>
    </source>
</reference>
<organism evidence="1">
    <name type="scientific">Arundo donax</name>
    <name type="common">Giant reed</name>
    <name type="synonym">Donax arundinaceus</name>
    <dbReference type="NCBI Taxonomy" id="35708"/>
    <lineage>
        <taxon>Eukaryota</taxon>
        <taxon>Viridiplantae</taxon>
        <taxon>Streptophyta</taxon>
        <taxon>Embryophyta</taxon>
        <taxon>Tracheophyta</taxon>
        <taxon>Spermatophyta</taxon>
        <taxon>Magnoliopsida</taxon>
        <taxon>Liliopsida</taxon>
        <taxon>Poales</taxon>
        <taxon>Poaceae</taxon>
        <taxon>PACMAD clade</taxon>
        <taxon>Arundinoideae</taxon>
        <taxon>Arundineae</taxon>
        <taxon>Arundo</taxon>
    </lineage>
</organism>
<accession>A0A0A9FMI1</accession>
<name>A0A0A9FMI1_ARUDO</name>
<proteinExistence type="predicted"/>
<evidence type="ECO:0000313" key="1">
    <source>
        <dbReference type="EMBL" id="JAE12464.1"/>
    </source>
</evidence>
<dbReference type="EMBL" id="GBRH01185432">
    <property type="protein sequence ID" value="JAE12464.1"/>
    <property type="molecule type" value="Transcribed_RNA"/>
</dbReference>